<dbReference type="AlphaFoldDB" id="A0A1W0CMU2"/>
<comment type="caution">
    <text evidence="1">The sequence shown here is derived from an EMBL/GenBank/DDBJ whole genome shotgun (WGS) entry which is preliminary data.</text>
</comment>
<protein>
    <recommendedName>
        <fullName evidence="3">Morphogenetic protein</fullName>
    </recommendedName>
</protein>
<gene>
    <name evidence="1" type="ORF">B0T45_16700</name>
</gene>
<proteinExistence type="predicted"/>
<evidence type="ECO:0000313" key="2">
    <source>
        <dbReference type="Proteomes" id="UP000192721"/>
    </source>
</evidence>
<dbReference type="Proteomes" id="UP000192721">
    <property type="component" value="Unassembled WGS sequence"/>
</dbReference>
<sequence>MKEKPIPFHGDMIRALLAGTKTQTRRIIKPQPDATEERLRELGAWIDGFTLSQQVDGAWQHGFIDAKCPYGQPGDRLWVRETYTDAGCRLTYRADEDDGAHCVVEKWIPLIHMPRAACRLVLEITEVRVERLQDISNEDCIAEGINRIAHGREGYFYHHQRTEPDRHNWCHPDDAYKELWESLYGAGSWDANPWVWVIEFKKVEA</sequence>
<dbReference type="EMBL" id="MUKV01000024">
    <property type="protein sequence ID" value="OQS36130.1"/>
    <property type="molecule type" value="Genomic_DNA"/>
</dbReference>
<name>A0A1W0CMU2_9NEIS</name>
<accession>A0A1W0CMU2</accession>
<evidence type="ECO:0008006" key="3">
    <source>
        <dbReference type="Google" id="ProtNLM"/>
    </source>
</evidence>
<organism evidence="1 2">
    <name type="scientific">Chromobacterium haemolyticum</name>
    <dbReference type="NCBI Taxonomy" id="394935"/>
    <lineage>
        <taxon>Bacteria</taxon>
        <taxon>Pseudomonadati</taxon>
        <taxon>Pseudomonadota</taxon>
        <taxon>Betaproteobacteria</taxon>
        <taxon>Neisseriales</taxon>
        <taxon>Chromobacteriaceae</taxon>
        <taxon>Chromobacterium</taxon>
    </lineage>
</organism>
<reference evidence="1 2" key="1">
    <citation type="submission" date="2017-02" db="EMBL/GenBank/DDBJ databases">
        <title>Chromobacterium haemolyticum H5244.</title>
        <authorList>
            <person name="Gulvik C.A."/>
        </authorList>
    </citation>
    <scope>NUCLEOTIDE SEQUENCE [LARGE SCALE GENOMIC DNA]</scope>
    <source>
        <strain evidence="1 2">H5244</strain>
    </source>
</reference>
<evidence type="ECO:0000313" key="1">
    <source>
        <dbReference type="EMBL" id="OQS36130.1"/>
    </source>
</evidence>